<dbReference type="InterPro" id="IPR025309">
    <property type="entry name" value="KTSC_dom"/>
</dbReference>
<evidence type="ECO:0000313" key="3">
    <source>
        <dbReference type="Proteomes" id="UP001500235"/>
    </source>
</evidence>
<evidence type="ECO:0000259" key="1">
    <source>
        <dbReference type="Pfam" id="PF13619"/>
    </source>
</evidence>
<dbReference type="RefSeq" id="WP_344705702.1">
    <property type="nucleotide sequence ID" value="NZ_BAABBQ010000001.1"/>
</dbReference>
<organism evidence="2 3">
    <name type="scientific">Sphingomonas swuensis</name>
    <dbReference type="NCBI Taxonomy" id="977800"/>
    <lineage>
        <taxon>Bacteria</taxon>
        <taxon>Pseudomonadati</taxon>
        <taxon>Pseudomonadota</taxon>
        <taxon>Alphaproteobacteria</taxon>
        <taxon>Sphingomonadales</taxon>
        <taxon>Sphingomonadaceae</taxon>
        <taxon>Sphingomonas</taxon>
    </lineage>
</organism>
<dbReference type="Proteomes" id="UP001500235">
    <property type="component" value="Unassembled WGS sequence"/>
</dbReference>
<proteinExistence type="predicted"/>
<accession>A0ABP7SCL8</accession>
<evidence type="ECO:0000313" key="2">
    <source>
        <dbReference type="EMBL" id="GAA4009919.1"/>
    </source>
</evidence>
<reference evidence="3" key="1">
    <citation type="journal article" date="2019" name="Int. J. Syst. Evol. Microbiol.">
        <title>The Global Catalogue of Microorganisms (GCM) 10K type strain sequencing project: providing services to taxonomists for standard genome sequencing and annotation.</title>
        <authorList>
            <consortium name="The Broad Institute Genomics Platform"/>
            <consortium name="The Broad Institute Genome Sequencing Center for Infectious Disease"/>
            <person name="Wu L."/>
            <person name="Ma J."/>
        </authorList>
    </citation>
    <scope>NUCLEOTIDE SEQUENCE [LARGE SCALE GENOMIC DNA]</scope>
    <source>
        <strain evidence="3">JCM 17563</strain>
    </source>
</reference>
<name>A0ABP7SCL8_9SPHN</name>
<feature type="domain" description="KTSC" evidence="1">
    <location>
        <begin position="2"/>
        <end position="59"/>
    </location>
</feature>
<keyword evidence="3" id="KW-1185">Reference proteome</keyword>
<dbReference type="EMBL" id="BAABBQ010000001">
    <property type="protein sequence ID" value="GAA4009919.1"/>
    <property type="molecule type" value="Genomic_DNA"/>
</dbReference>
<protein>
    <recommendedName>
        <fullName evidence="1">KTSC domain-containing protein</fullName>
    </recommendedName>
</protein>
<comment type="caution">
    <text evidence="2">The sequence shown here is derived from an EMBL/GenBank/DDBJ whole genome shotgun (WGS) entry which is preliminary data.</text>
</comment>
<gene>
    <name evidence="2" type="ORF">GCM10022280_03760</name>
</gene>
<dbReference type="Pfam" id="PF13619">
    <property type="entry name" value="KTSC"/>
    <property type="match status" value="1"/>
</dbReference>
<sequence>MDSSLIQGARYWPDHRALELCLSSGRRYLYLGVPAEVAEGFAAAGSKGAFFNRAIRGRFDCHPLRDEFPKRRGVND</sequence>